<evidence type="ECO:0000256" key="10">
    <source>
        <dbReference type="ARBA" id="ARBA00022857"/>
    </source>
</evidence>
<accession>A0A376DJ45</accession>
<dbReference type="GO" id="GO:0009231">
    <property type="term" value="P:riboflavin biosynthetic process"/>
    <property type="evidence" value="ECO:0007669"/>
    <property type="project" value="UniProtKB-UniPathway"/>
</dbReference>
<comment type="catalytic activity">
    <reaction evidence="13">
        <text>5-amino-6-(5-phospho-D-ribitylamino)uracil + NADP(+) = 5-amino-6-(5-phospho-D-ribosylamino)uracil + NADPH + H(+)</text>
        <dbReference type="Rhea" id="RHEA:17845"/>
        <dbReference type="ChEBI" id="CHEBI:15378"/>
        <dbReference type="ChEBI" id="CHEBI:57783"/>
        <dbReference type="ChEBI" id="CHEBI:58349"/>
        <dbReference type="ChEBI" id="CHEBI:58421"/>
        <dbReference type="ChEBI" id="CHEBI:58453"/>
        <dbReference type="EC" id="1.1.1.193"/>
    </reaction>
</comment>
<reference evidence="18 20" key="1">
    <citation type="submission" date="2016-06" db="EMBL/GenBank/DDBJ databases">
        <title>Complete genome sequence of Edwardsiella hoshinae ATCC 35051.</title>
        <authorList>
            <person name="Reichley S.R."/>
            <person name="Waldbieser G.C."/>
            <person name="Lawrence M.L."/>
            <person name="Griffin M.J."/>
        </authorList>
    </citation>
    <scope>NUCLEOTIDE SEQUENCE [LARGE SCALE GENOMIC DNA]</scope>
    <source>
        <strain evidence="18 20">ATCC 35051</strain>
    </source>
</reference>
<dbReference type="GO" id="GO:0050661">
    <property type="term" value="F:NADP binding"/>
    <property type="evidence" value="ECO:0007669"/>
    <property type="project" value="InterPro"/>
</dbReference>
<dbReference type="OrthoDB" id="9800865at2"/>
<comment type="pathway">
    <text evidence="3 13">Cofactor biosynthesis; riboflavin biosynthesis; 5-amino-6-(D-ribitylamino)uracil from GTP: step 3/4.</text>
</comment>
<feature type="binding site" evidence="16">
    <location>
        <position position="88"/>
    </location>
    <ligand>
        <name>Zn(2+)</name>
        <dbReference type="ChEBI" id="CHEBI:29105"/>
        <note>catalytic</note>
    </ligand>
</feature>
<dbReference type="GO" id="GO:0008270">
    <property type="term" value="F:zinc ion binding"/>
    <property type="evidence" value="ECO:0007669"/>
    <property type="project" value="InterPro"/>
</dbReference>
<dbReference type="RefSeq" id="WP_024523061.1">
    <property type="nucleotide sequence ID" value="NZ_CP016043.1"/>
</dbReference>
<comment type="similarity">
    <text evidence="5 13">In the C-terminal section; belongs to the HTP reductase family.</text>
</comment>
<dbReference type="FunFam" id="3.40.430.10:FF:000006">
    <property type="entry name" value="Riboflavin biosynthesis protein RibD"/>
    <property type="match status" value="1"/>
</dbReference>
<sequence>MSASHPDEFYLARAFELARRGRFTTTPNPNVGCVLVRDGQIVGEGFHLRAGEPHAEVHALRMAGERARGATAYVTLEPCSHHGRTPPCADALIAAGVSRVVAAMQDPNPHVAGRGLYRLQQAGIDVRHGLMLAEAEAVNQGFLKRMRTGFPYVQLKLAASLDGRTAMASGESQWITAAAARADVQRYRAQSSAILSSSATVLADDPSLTVRWDELDEETQRHYPRAWLRQPLRVIVDSHNRVTPHHRLITQPGETLLVRETPDEQVWPATVSQLALPRNGAGLDLVLLMMQLGKRQINSVWVEAGPRLAGALLQAGVVDELIVYLAPKLLGDAARGLCHLPGLERLGDAPSLSFSEVTRVGDDLRLTLRVA</sequence>
<feature type="binding site" evidence="15">
    <location>
        <position position="211"/>
    </location>
    <ligand>
        <name>substrate</name>
    </ligand>
</feature>
<keyword evidence="7 13" id="KW-0479">Metal-binding</keyword>
<evidence type="ECO:0000256" key="12">
    <source>
        <dbReference type="ARBA" id="ARBA00023268"/>
    </source>
</evidence>
<keyword evidence="6 13" id="KW-0686">Riboflavin biosynthesis</keyword>
<dbReference type="AlphaFoldDB" id="A0A376DJ45"/>
<organism evidence="19 21">
    <name type="scientific">Edwardsiella hoshinae</name>
    <dbReference type="NCBI Taxonomy" id="93378"/>
    <lineage>
        <taxon>Bacteria</taxon>
        <taxon>Pseudomonadati</taxon>
        <taxon>Pseudomonadota</taxon>
        <taxon>Gammaproteobacteria</taxon>
        <taxon>Enterobacterales</taxon>
        <taxon>Hafniaceae</taxon>
        <taxon>Edwardsiella</taxon>
    </lineage>
</organism>
<dbReference type="STRING" id="93378.A9798_11930"/>
<dbReference type="Proteomes" id="UP000255248">
    <property type="component" value="Unassembled WGS sequence"/>
</dbReference>
<keyword evidence="10 13" id="KW-0521">NADP</keyword>
<dbReference type="EMBL" id="CP016043">
    <property type="protein sequence ID" value="AOV97586.1"/>
    <property type="molecule type" value="Genomic_DNA"/>
</dbReference>
<feature type="binding site" evidence="15">
    <location>
        <position position="238"/>
    </location>
    <ligand>
        <name>NADP(+)</name>
        <dbReference type="ChEBI" id="CHEBI:58349"/>
    </ligand>
</feature>
<evidence type="ECO:0000313" key="21">
    <source>
        <dbReference type="Proteomes" id="UP000255248"/>
    </source>
</evidence>
<dbReference type="EC" id="3.5.4.26" evidence="13"/>
<dbReference type="PIRSF" id="PIRSF006769">
    <property type="entry name" value="RibD"/>
    <property type="match status" value="1"/>
</dbReference>
<dbReference type="EC" id="1.1.1.193" evidence="13"/>
<evidence type="ECO:0000256" key="5">
    <source>
        <dbReference type="ARBA" id="ARBA00007417"/>
    </source>
</evidence>
<dbReference type="PROSITE" id="PS51747">
    <property type="entry name" value="CYT_DCMP_DEAMINASES_2"/>
    <property type="match status" value="1"/>
</dbReference>
<dbReference type="GO" id="GO:0008835">
    <property type="term" value="F:diaminohydroxyphosphoribosylaminopyrimidine deaminase activity"/>
    <property type="evidence" value="ECO:0007669"/>
    <property type="project" value="UniProtKB-EC"/>
</dbReference>
<proteinExistence type="inferred from homology"/>
<dbReference type="InterPro" id="IPR024072">
    <property type="entry name" value="DHFR-like_dom_sf"/>
</dbReference>
<dbReference type="NCBIfam" id="TIGR00227">
    <property type="entry name" value="ribD_Cterm"/>
    <property type="match status" value="1"/>
</dbReference>
<feature type="binding site" evidence="16">
    <location>
        <position position="79"/>
    </location>
    <ligand>
        <name>Zn(2+)</name>
        <dbReference type="ChEBI" id="CHEBI:29105"/>
        <note>catalytic</note>
    </ligand>
</feature>
<protein>
    <recommendedName>
        <fullName evidence="13">Riboflavin biosynthesis protein RibD</fullName>
    </recommendedName>
    <domain>
        <recommendedName>
            <fullName evidence="13">Diaminohydroxyphosphoribosylaminopyrimidine deaminase</fullName>
            <shortName evidence="13">DRAP deaminase</shortName>
            <ecNumber evidence="13">3.5.4.26</ecNumber>
        </recommendedName>
        <alternativeName>
            <fullName evidence="13">Riboflavin-specific deaminase</fullName>
        </alternativeName>
    </domain>
    <domain>
        <recommendedName>
            <fullName evidence="13">5-amino-6-(5-phosphoribosylamino)uracil reductase</fullName>
            <ecNumber evidence="13">1.1.1.193</ecNumber>
        </recommendedName>
        <alternativeName>
            <fullName evidence="13">HTP reductase</fullName>
        </alternativeName>
    </domain>
</protein>
<evidence type="ECO:0000256" key="3">
    <source>
        <dbReference type="ARBA" id="ARBA00004910"/>
    </source>
</evidence>
<evidence type="ECO:0000256" key="7">
    <source>
        <dbReference type="ARBA" id="ARBA00022723"/>
    </source>
</evidence>
<evidence type="ECO:0000256" key="14">
    <source>
        <dbReference type="PIRSR" id="PIRSR006769-1"/>
    </source>
</evidence>
<evidence type="ECO:0000256" key="13">
    <source>
        <dbReference type="PIRNR" id="PIRNR006769"/>
    </source>
</evidence>
<feature type="binding site" evidence="15">
    <location>
        <position position="204"/>
    </location>
    <ligand>
        <name>NADP(+)</name>
        <dbReference type="ChEBI" id="CHEBI:58349"/>
    </ligand>
</feature>
<dbReference type="FunFam" id="3.40.140.10:FF:000025">
    <property type="entry name" value="Riboflavin biosynthesis protein RibD"/>
    <property type="match status" value="1"/>
</dbReference>
<comment type="catalytic activity">
    <reaction evidence="13">
        <text>2,5-diamino-6-hydroxy-4-(5-phosphoribosylamino)-pyrimidine + H2O + H(+) = 5-amino-6-(5-phospho-D-ribosylamino)uracil + NH4(+)</text>
        <dbReference type="Rhea" id="RHEA:21868"/>
        <dbReference type="ChEBI" id="CHEBI:15377"/>
        <dbReference type="ChEBI" id="CHEBI:15378"/>
        <dbReference type="ChEBI" id="CHEBI:28938"/>
        <dbReference type="ChEBI" id="CHEBI:58453"/>
        <dbReference type="ChEBI" id="CHEBI:58614"/>
        <dbReference type="EC" id="3.5.4.26"/>
    </reaction>
</comment>
<evidence type="ECO:0000256" key="15">
    <source>
        <dbReference type="PIRSR" id="PIRSR006769-2"/>
    </source>
</evidence>
<feature type="active site" description="Proton donor" evidence="14">
    <location>
        <position position="56"/>
    </location>
</feature>
<feature type="binding site" evidence="15">
    <location>
        <position position="200"/>
    </location>
    <ligand>
        <name>NADP(+)</name>
        <dbReference type="ChEBI" id="CHEBI:58349"/>
    </ligand>
</feature>
<feature type="binding site" evidence="15">
    <location>
        <position position="158"/>
    </location>
    <ligand>
        <name>NADP(+)</name>
        <dbReference type="ChEBI" id="CHEBI:58349"/>
    </ligand>
</feature>
<feature type="binding site" evidence="15">
    <location>
        <position position="303"/>
    </location>
    <ligand>
        <name>substrate</name>
    </ligand>
</feature>
<dbReference type="InterPro" id="IPR011549">
    <property type="entry name" value="RibD_C"/>
</dbReference>
<evidence type="ECO:0000256" key="8">
    <source>
        <dbReference type="ARBA" id="ARBA00022801"/>
    </source>
</evidence>
<keyword evidence="8 13" id="KW-0378">Hydrolase</keyword>
<feature type="binding site" evidence="15">
    <location>
        <position position="172"/>
    </location>
    <ligand>
        <name>substrate</name>
    </ligand>
</feature>
<dbReference type="PANTHER" id="PTHR38011">
    <property type="entry name" value="DIHYDROFOLATE REDUCTASE FAMILY PROTEIN (AFU_ORTHOLOGUE AFUA_8G06820)"/>
    <property type="match status" value="1"/>
</dbReference>
<reference evidence="19 21" key="2">
    <citation type="submission" date="2018-06" db="EMBL/GenBank/DDBJ databases">
        <authorList>
            <consortium name="Pathogen Informatics"/>
            <person name="Doyle S."/>
        </authorList>
    </citation>
    <scope>NUCLEOTIDE SEQUENCE [LARGE SCALE GENOMIC DNA]</scope>
    <source>
        <strain evidence="19 21">NCTC12121</strain>
    </source>
</reference>
<dbReference type="InterPro" id="IPR016192">
    <property type="entry name" value="APOBEC/CMP_deaminase_Zn-bd"/>
</dbReference>
<feature type="binding site" evidence="15">
    <location>
        <begin position="305"/>
        <end position="311"/>
    </location>
    <ligand>
        <name>NADP(+)</name>
        <dbReference type="ChEBI" id="CHEBI:58349"/>
    </ligand>
</feature>
<evidence type="ECO:0000256" key="2">
    <source>
        <dbReference type="ARBA" id="ARBA00004882"/>
    </source>
</evidence>
<keyword evidence="9 13" id="KW-0862">Zinc</keyword>
<dbReference type="Gene3D" id="3.40.430.10">
    <property type="entry name" value="Dihydrofolate Reductase, subunit A"/>
    <property type="match status" value="1"/>
</dbReference>
<dbReference type="InterPro" id="IPR050765">
    <property type="entry name" value="Riboflavin_Biosynth_HTPR"/>
</dbReference>
<evidence type="ECO:0000256" key="1">
    <source>
        <dbReference type="ARBA" id="ARBA00002151"/>
    </source>
</evidence>
<dbReference type="Pfam" id="PF00383">
    <property type="entry name" value="dCMP_cyt_deam_1"/>
    <property type="match status" value="1"/>
</dbReference>
<evidence type="ECO:0000259" key="17">
    <source>
        <dbReference type="PROSITE" id="PS51747"/>
    </source>
</evidence>
<feature type="domain" description="CMP/dCMP-type deaminase" evidence="17">
    <location>
        <begin position="5"/>
        <end position="127"/>
    </location>
</feature>
<evidence type="ECO:0000313" key="19">
    <source>
        <dbReference type="EMBL" id="STC90263.1"/>
    </source>
</evidence>
<evidence type="ECO:0000256" key="16">
    <source>
        <dbReference type="PIRSR" id="PIRSR006769-3"/>
    </source>
</evidence>
<dbReference type="SUPFAM" id="SSF53927">
    <property type="entry name" value="Cytidine deaminase-like"/>
    <property type="match status" value="1"/>
</dbReference>
<evidence type="ECO:0000313" key="20">
    <source>
        <dbReference type="Proteomes" id="UP000175893"/>
    </source>
</evidence>
<keyword evidence="11 13" id="KW-0560">Oxidoreductase</keyword>
<keyword evidence="12" id="KW-0511">Multifunctional enzyme</keyword>
<feature type="binding site" evidence="16">
    <location>
        <position position="54"/>
    </location>
    <ligand>
        <name>Zn(2+)</name>
        <dbReference type="ChEBI" id="CHEBI:29105"/>
        <note>catalytic</note>
    </ligand>
</feature>
<dbReference type="InterPro" id="IPR004794">
    <property type="entry name" value="Eubact_RibD"/>
</dbReference>
<dbReference type="PROSITE" id="PS00903">
    <property type="entry name" value="CYT_DCMP_DEAMINASES_1"/>
    <property type="match status" value="1"/>
</dbReference>
<dbReference type="UniPathway" id="UPA00275">
    <property type="reaction ID" value="UER00401"/>
</dbReference>
<dbReference type="NCBIfam" id="NF008052">
    <property type="entry name" value="PRK10786.1"/>
    <property type="match status" value="1"/>
</dbReference>
<comment type="cofactor">
    <cofactor evidence="13 16">
        <name>Zn(2+)</name>
        <dbReference type="ChEBI" id="CHEBI:29105"/>
    </cofactor>
    <text evidence="13 16">Binds 1 zinc ion.</text>
</comment>
<dbReference type="CDD" id="cd01284">
    <property type="entry name" value="Riboflavin_deaminase-reductase"/>
    <property type="match status" value="1"/>
</dbReference>
<evidence type="ECO:0000256" key="6">
    <source>
        <dbReference type="ARBA" id="ARBA00022619"/>
    </source>
</evidence>
<feature type="binding site" evidence="15">
    <location>
        <position position="208"/>
    </location>
    <ligand>
        <name>substrate</name>
    </ligand>
</feature>
<comment type="pathway">
    <text evidence="2 13">Cofactor biosynthesis; riboflavin biosynthesis; 5-amino-6-(D-ribitylamino)uracil from GTP: step 2/4.</text>
</comment>
<dbReference type="GO" id="GO:0008703">
    <property type="term" value="F:5-amino-6-(5-phosphoribosylamino)uracil reductase activity"/>
    <property type="evidence" value="ECO:0007669"/>
    <property type="project" value="UniProtKB-EC"/>
</dbReference>
<dbReference type="KEGG" id="eho:A9798_11930"/>
<dbReference type="SUPFAM" id="SSF53597">
    <property type="entry name" value="Dihydrofolate reductase-like"/>
    <property type="match status" value="1"/>
</dbReference>
<dbReference type="PANTHER" id="PTHR38011:SF7">
    <property type="entry name" value="2,5-DIAMINO-6-RIBOSYLAMINO-4(3H)-PYRIMIDINONE 5'-PHOSPHATE REDUCTASE"/>
    <property type="match status" value="1"/>
</dbReference>
<evidence type="ECO:0000256" key="11">
    <source>
        <dbReference type="ARBA" id="ARBA00023002"/>
    </source>
</evidence>
<dbReference type="InterPro" id="IPR016193">
    <property type="entry name" value="Cytidine_deaminase-like"/>
</dbReference>
<evidence type="ECO:0000313" key="18">
    <source>
        <dbReference type="EMBL" id="AOV97586.1"/>
    </source>
</evidence>
<dbReference type="InterPro" id="IPR002125">
    <property type="entry name" value="CMP_dCMP_dom"/>
</dbReference>
<dbReference type="Proteomes" id="UP000175893">
    <property type="component" value="Chromosome"/>
</dbReference>
<feature type="binding site" evidence="15">
    <location>
        <position position="188"/>
    </location>
    <ligand>
        <name>substrate</name>
    </ligand>
</feature>
<dbReference type="InterPro" id="IPR002734">
    <property type="entry name" value="RibDG_C"/>
</dbReference>
<feature type="binding site" evidence="15">
    <location>
        <position position="174"/>
    </location>
    <ligand>
        <name>NADP(+)</name>
        <dbReference type="ChEBI" id="CHEBI:58349"/>
    </ligand>
</feature>
<dbReference type="EMBL" id="UFXZ01000001">
    <property type="protein sequence ID" value="STC90263.1"/>
    <property type="molecule type" value="Genomic_DNA"/>
</dbReference>
<keyword evidence="20" id="KW-1185">Reference proteome</keyword>
<comment type="similarity">
    <text evidence="4 13">In the N-terminal section; belongs to the cytidine and deoxycytidylate deaminase family.</text>
</comment>
<dbReference type="Gene3D" id="3.40.140.10">
    <property type="entry name" value="Cytidine Deaminase, domain 2"/>
    <property type="match status" value="1"/>
</dbReference>
<name>A0A376DJ45_9GAMM</name>
<gene>
    <name evidence="19" type="primary">ribD</name>
    <name evidence="18" type="ORF">A9798_11930</name>
    <name evidence="19" type="ORF">NCTC12121_02537</name>
</gene>
<dbReference type="NCBIfam" id="TIGR00326">
    <property type="entry name" value="eubact_ribD"/>
    <property type="match status" value="1"/>
</dbReference>
<comment type="function">
    <text evidence="1 13">Converts 2,5-diamino-6-(ribosylamino)-4(3h)-pyrimidinone 5'-phosphate into 5-amino-6-(ribosylamino)-2,4(1h,3h)-pyrimidinedione 5'-phosphate.</text>
</comment>
<dbReference type="Pfam" id="PF01872">
    <property type="entry name" value="RibD_C"/>
    <property type="match status" value="1"/>
</dbReference>
<evidence type="ECO:0000256" key="9">
    <source>
        <dbReference type="ARBA" id="ARBA00022833"/>
    </source>
</evidence>
<evidence type="ECO:0000256" key="4">
    <source>
        <dbReference type="ARBA" id="ARBA00005259"/>
    </source>
</evidence>